<gene>
    <name evidence="3" type="ORF">POF50_030560</name>
</gene>
<dbReference type="AlphaFoldDB" id="A0AA90K170"/>
<dbReference type="RefSeq" id="WP_271315517.1">
    <property type="nucleotide sequence ID" value="NZ_JABXJJ020000049.1"/>
</dbReference>
<name>A0AA90K170_9ACTN</name>
<evidence type="ECO:0000256" key="2">
    <source>
        <dbReference type="SAM" id="Phobius"/>
    </source>
</evidence>
<feature type="transmembrane region" description="Helical" evidence="2">
    <location>
        <begin position="6"/>
        <end position="29"/>
    </location>
</feature>
<feature type="transmembrane region" description="Helical" evidence="2">
    <location>
        <begin position="36"/>
        <end position="54"/>
    </location>
</feature>
<feature type="compositionally biased region" description="Low complexity" evidence="1">
    <location>
        <begin position="113"/>
        <end position="127"/>
    </location>
</feature>
<evidence type="ECO:0000256" key="1">
    <source>
        <dbReference type="SAM" id="MobiDB-lite"/>
    </source>
</evidence>
<proteinExistence type="predicted"/>
<comment type="caution">
    <text evidence="3">The sequence shown here is derived from an EMBL/GenBank/DDBJ whole genome shotgun (WGS) entry which is preliminary data.</text>
</comment>
<accession>A0AA90K170</accession>
<reference evidence="3" key="1">
    <citation type="submission" date="2023-05" db="EMBL/GenBank/DDBJ databases">
        <title>Streptantibioticus silvisoli sp. nov., acidotolerant actinomycetes 1 from pine litter.</title>
        <authorList>
            <person name="Swiecimska M."/>
            <person name="Golinska P."/>
            <person name="Sangal V."/>
            <person name="Wachnowicz B."/>
            <person name="Goodfellow M."/>
        </authorList>
    </citation>
    <scope>NUCLEOTIDE SEQUENCE</scope>
    <source>
        <strain evidence="3">SL13</strain>
    </source>
</reference>
<organism evidence="3">
    <name type="scientific">Streptantibioticus silvisoli</name>
    <dbReference type="NCBI Taxonomy" id="2705255"/>
    <lineage>
        <taxon>Bacteria</taxon>
        <taxon>Bacillati</taxon>
        <taxon>Actinomycetota</taxon>
        <taxon>Actinomycetes</taxon>
        <taxon>Kitasatosporales</taxon>
        <taxon>Streptomycetaceae</taxon>
        <taxon>Streptantibioticus</taxon>
    </lineage>
</organism>
<keyword evidence="2" id="KW-1133">Transmembrane helix</keyword>
<protein>
    <submittedName>
        <fullName evidence="3">Uncharacterized protein</fullName>
    </submittedName>
</protein>
<keyword evidence="2" id="KW-0812">Transmembrane</keyword>
<keyword evidence="2" id="KW-0472">Membrane</keyword>
<dbReference type="EMBL" id="JABXJJ020000049">
    <property type="protein sequence ID" value="MDI5973631.1"/>
    <property type="molecule type" value="Genomic_DNA"/>
</dbReference>
<sequence length="127" mass="12568">MNVYLGFLGAAVAVLMTIAAVALCTIRILRAHPVRIAAVLVAFAGLLSAVPPIMSELRVDAPPPVMAPPTPAPLLTFCPSDTPERQLPGAEGPPASAEGVPGASECASPAPRGADASHPAAATGSAA</sequence>
<evidence type="ECO:0000313" key="3">
    <source>
        <dbReference type="EMBL" id="MDI5973631.1"/>
    </source>
</evidence>
<feature type="region of interest" description="Disordered" evidence="1">
    <location>
        <begin position="70"/>
        <end position="127"/>
    </location>
</feature>